<keyword evidence="2" id="KW-1185">Reference proteome</keyword>
<dbReference type="AlphaFoldDB" id="A0A165MGJ8"/>
<dbReference type="EMBL" id="KV425911">
    <property type="protein sequence ID" value="KZV99233.1"/>
    <property type="molecule type" value="Genomic_DNA"/>
</dbReference>
<sequence length="152" mass="17487">MPSALRRSPLVVAAVWESEVLPIVKLYWPMPVDNTLPELEKIDHKAYITVYSAVFETATVSPRELPPTLGPTSLISFHFDALILEWTRAVCLYVGTDIHRYLRTWHSFQSRVKYTWHLFDYMDRCSLPLNGKALAETACLPLETEMSESEEE</sequence>
<dbReference type="InParanoid" id="A0A165MGJ8"/>
<dbReference type="Proteomes" id="UP000077266">
    <property type="component" value="Unassembled WGS sequence"/>
</dbReference>
<name>A0A165MGJ8_EXIGL</name>
<gene>
    <name evidence="1" type="ORF">EXIGLDRAFT_746211</name>
</gene>
<organism evidence="1 2">
    <name type="scientific">Exidia glandulosa HHB12029</name>
    <dbReference type="NCBI Taxonomy" id="1314781"/>
    <lineage>
        <taxon>Eukaryota</taxon>
        <taxon>Fungi</taxon>
        <taxon>Dikarya</taxon>
        <taxon>Basidiomycota</taxon>
        <taxon>Agaricomycotina</taxon>
        <taxon>Agaricomycetes</taxon>
        <taxon>Auriculariales</taxon>
        <taxon>Exidiaceae</taxon>
        <taxon>Exidia</taxon>
    </lineage>
</organism>
<protein>
    <submittedName>
        <fullName evidence="1">Uncharacterized protein</fullName>
    </submittedName>
</protein>
<proteinExistence type="predicted"/>
<reference evidence="1 2" key="1">
    <citation type="journal article" date="2016" name="Mol. Biol. Evol.">
        <title>Comparative Genomics of Early-Diverging Mushroom-Forming Fungi Provides Insights into the Origins of Lignocellulose Decay Capabilities.</title>
        <authorList>
            <person name="Nagy L.G."/>
            <person name="Riley R."/>
            <person name="Tritt A."/>
            <person name="Adam C."/>
            <person name="Daum C."/>
            <person name="Floudas D."/>
            <person name="Sun H."/>
            <person name="Yadav J.S."/>
            <person name="Pangilinan J."/>
            <person name="Larsson K.H."/>
            <person name="Matsuura K."/>
            <person name="Barry K."/>
            <person name="Labutti K."/>
            <person name="Kuo R."/>
            <person name="Ohm R.A."/>
            <person name="Bhattacharya S.S."/>
            <person name="Shirouzu T."/>
            <person name="Yoshinaga Y."/>
            <person name="Martin F.M."/>
            <person name="Grigoriev I.V."/>
            <person name="Hibbett D.S."/>
        </authorList>
    </citation>
    <scope>NUCLEOTIDE SEQUENCE [LARGE SCALE GENOMIC DNA]</scope>
    <source>
        <strain evidence="1 2">HHB12029</strain>
    </source>
</reference>
<evidence type="ECO:0000313" key="1">
    <source>
        <dbReference type="EMBL" id="KZV99233.1"/>
    </source>
</evidence>
<evidence type="ECO:0000313" key="2">
    <source>
        <dbReference type="Proteomes" id="UP000077266"/>
    </source>
</evidence>
<accession>A0A165MGJ8</accession>